<dbReference type="InterPro" id="IPR013324">
    <property type="entry name" value="RNA_pol_sigma_r3/r4-like"/>
</dbReference>
<name>A0A098YUM3_9BACT</name>
<dbReference type="EMBL" id="JRPQ01000020">
    <property type="protein sequence ID" value="KGI23036.1"/>
    <property type="molecule type" value="Genomic_DNA"/>
</dbReference>
<evidence type="ECO:0000256" key="1">
    <source>
        <dbReference type="ARBA" id="ARBA00010641"/>
    </source>
</evidence>
<dbReference type="PRINTS" id="PR00038">
    <property type="entry name" value="HTHLUXR"/>
</dbReference>
<evidence type="ECO:0000256" key="4">
    <source>
        <dbReference type="ARBA" id="ARBA00023163"/>
    </source>
</evidence>
<comment type="similarity">
    <text evidence="1">Belongs to the sigma-70 factor family. ECF subfamily.</text>
</comment>
<dbReference type="Gene3D" id="1.10.10.10">
    <property type="entry name" value="Winged helix-like DNA-binding domain superfamily/Winged helix DNA-binding domain"/>
    <property type="match status" value="1"/>
</dbReference>
<dbReference type="Pfam" id="PF04542">
    <property type="entry name" value="Sigma70_r2"/>
    <property type="match status" value="1"/>
</dbReference>
<comment type="caution">
    <text evidence="7">The sequence shown here is derived from an EMBL/GenBank/DDBJ whole genome shotgun (WGS) entry which is preliminary data.</text>
</comment>
<dbReference type="InterPro" id="IPR013325">
    <property type="entry name" value="RNA_pol_sigma_r2"/>
</dbReference>
<evidence type="ECO:0000259" key="6">
    <source>
        <dbReference type="Pfam" id="PF08281"/>
    </source>
</evidence>
<protein>
    <submittedName>
        <fullName evidence="7">RNA polymerase sigma-70 factor</fullName>
    </submittedName>
</protein>
<evidence type="ECO:0000256" key="2">
    <source>
        <dbReference type="ARBA" id="ARBA00023015"/>
    </source>
</evidence>
<gene>
    <name evidence="7" type="ORF">HMPREF9304_01190</name>
</gene>
<dbReference type="AlphaFoldDB" id="A0A098YUM3"/>
<dbReference type="GO" id="GO:0016987">
    <property type="term" value="F:sigma factor activity"/>
    <property type="evidence" value="ECO:0007669"/>
    <property type="project" value="UniProtKB-KW"/>
</dbReference>
<evidence type="ECO:0000313" key="7">
    <source>
        <dbReference type="EMBL" id="KGI23036.1"/>
    </source>
</evidence>
<dbReference type="InterPro" id="IPR007627">
    <property type="entry name" value="RNA_pol_sigma70_r2"/>
</dbReference>
<dbReference type="Proteomes" id="UP000029723">
    <property type="component" value="Unassembled WGS sequence"/>
</dbReference>
<evidence type="ECO:0000256" key="3">
    <source>
        <dbReference type="ARBA" id="ARBA00023082"/>
    </source>
</evidence>
<dbReference type="SUPFAM" id="SSF88659">
    <property type="entry name" value="Sigma3 and sigma4 domains of RNA polymerase sigma factors"/>
    <property type="match status" value="1"/>
</dbReference>
<dbReference type="NCBIfam" id="TIGR02985">
    <property type="entry name" value="Sig70_bacteroi1"/>
    <property type="match status" value="1"/>
</dbReference>
<dbReference type="Pfam" id="PF08281">
    <property type="entry name" value="Sigma70_r4_2"/>
    <property type="match status" value="1"/>
</dbReference>
<dbReference type="CDD" id="cd06171">
    <property type="entry name" value="Sigma70_r4"/>
    <property type="match status" value="1"/>
</dbReference>
<sequence length="195" mass="22890">MSCKTFVFIKMSNRKHSFSRTSHHTENDYSFDVIFKLYYPKVKNFVYGFVGVESEAEDIAQDIFLKLWMKRNSIQIMTNFEAYLYTMARNCTLNALKSSSIRHKLQSLTDADVVADTGVEDIIYSEELHELINRVTSQMPDQRRRIFTMSRLDGMSNEEIGHRLNISKRTVETHISQALAQIRRLLVCFILFHYL</sequence>
<proteinExistence type="inferred from homology"/>
<evidence type="ECO:0000259" key="5">
    <source>
        <dbReference type="Pfam" id="PF04542"/>
    </source>
</evidence>
<keyword evidence="3" id="KW-0731">Sigma factor</keyword>
<dbReference type="GO" id="GO:0006352">
    <property type="term" value="P:DNA-templated transcription initiation"/>
    <property type="evidence" value="ECO:0007669"/>
    <property type="project" value="InterPro"/>
</dbReference>
<keyword evidence="2" id="KW-0805">Transcription regulation</keyword>
<dbReference type="GO" id="GO:0003677">
    <property type="term" value="F:DNA binding"/>
    <property type="evidence" value="ECO:0007669"/>
    <property type="project" value="InterPro"/>
</dbReference>
<dbReference type="InterPro" id="IPR013249">
    <property type="entry name" value="RNA_pol_sigma70_r4_t2"/>
</dbReference>
<dbReference type="PANTHER" id="PTHR43133">
    <property type="entry name" value="RNA POLYMERASE ECF-TYPE SIGMA FACTO"/>
    <property type="match status" value="1"/>
</dbReference>
<dbReference type="SUPFAM" id="SSF88946">
    <property type="entry name" value="Sigma2 domain of RNA polymerase sigma factors"/>
    <property type="match status" value="1"/>
</dbReference>
<reference evidence="7 8" key="1">
    <citation type="submission" date="2014-07" db="EMBL/GenBank/DDBJ databases">
        <authorList>
            <person name="McCorrison J."/>
            <person name="Sanka R."/>
            <person name="Torralba M."/>
            <person name="Gillis M."/>
            <person name="Haft D.H."/>
            <person name="Methe B."/>
            <person name="Sutton G."/>
            <person name="Nelson K.E."/>
        </authorList>
    </citation>
    <scope>NUCLEOTIDE SEQUENCE [LARGE SCALE GENOMIC DNA]</scope>
    <source>
        <strain evidence="7 8">S9-PR14</strain>
    </source>
</reference>
<dbReference type="PANTHER" id="PTHR43133:SF46">
    <property type="entry name" value="RNA POLYMERASE SIGMA-70 FACTOR ECF SUBFAMILY"/>
    <property type="match status" value="1"/>
</dbReference>
<dbReference type="InterPro" id="IPR000792">
    <property type="entry name" value="Tscrpt_reg_LuxR_C"/>
</dbReference>
<dbReference type="NCBIfam" id="TIGR02937">
    <property type="entry name" value="sigma70-ECF"/>
    <property type="match status" value="1"/>
</dbReference>
<dbReference type="InterPro" id="IPR014284">
    <property type="entry name" value="RNA_pol_sigma-70_dom"/>
</dbReference>
<feature type="domain" description="RNA polymerase sigma-70 region 2" evidence="5">
    <location>
        <begin position="35"/>
        <end position="98"/>
    </location>
</feature>
<dbReference type="InterPro" id="IPR036388">
    <property type="entry name" value="WH-like_DNA-bd_sf"/>
</dbReference>
<keyword evidence="4" id="KW-0804">Transcription</keyword>
<dbReference type="InterPro" id="IPR014327">
    <property type="entry name" value="RNA_pol_sigma70_bacteroid"/>
</dbReference>
<accession>A0A098YUM3</accession>
<organism evidence="7 8">
    <name type="scientific">Hoylesella timonensis S9-PR14</name>
    <dbReference type="NCBI Taxonomy" id="1401062"/>
    <lineage>
        <taxon>Bacteria</taxon>
        <taxon>Pseudomonadati</taxon>
        <taxon>Bacteroidota</taxon>
        <taxon>Bacteroidia</taxon>
        <taxon>Bacteroidales</taxon>
        <taxon>Prevotellaceae</taxon>
        <taxon>Hoylesella</taxon>
    </lineage>
</organism>
<evidence type="ECO:0000313" key="8">
    <source>
        <dbReference type="Proteomes" id="UP000029723"/>
    </source>
</evidence>
<dbReference type="Gene3D" id="1.10.1740.10">
    <property type="match status" value="1"/>
</dbReference>
<dbReference type="InterPro" id="IPR039425">
    <property type="entry name" value="RNA_pol_sigma-70-like"/>
</dbReference>
<feature type="domain" description="RNA polymerase sigma factor 70 region 4 type 2" evidence="6">
    <location>
        <begin position="131"/>
        <end position="181"/>
    </location>
</feature>